<organism evidence="2 3">
    <name type="scientific">Methylobacterium goesingense</name>
    <dbReference type="NCBI Taxonomy" id="243690"/>
    <lineage>
        <taxon>Bacteria</taxon>
        <taxon>Pseudomonadati</taxon>
        <taxon>Pseudomonadota</taxon>
        <taxon>Alphaproteobacteria</taxon>
        <taxon>Hyphomicrobiales</taxon>
        <taxon>Methylobacteriaceae</taxon>
        <taxon>Methylobacterium</taxon>
    </lineage>
</organism>
<evidence type="ECO:0000313" key="3">
    <source>
        <dbReference type="Proteomes" id="UP001549145"/>
    </source>
</evidence>
<feature type="transmembrane region" description="Helical" evidence="1">
    <location>
        <begin position="180"/>
        <end position="198"/>
    </location>
</feature>
<name>A0ABV2LC00_9HYPH</name>
<dbReference type="RefSeq" id="WP_238279326.1">
    <property type="nucleotide sequence ID" value="NZ_BPQL01000055.1"/>
</dbReference>
<proteinExistence type="predicted"/>
<accession>A0ABV2LC00</accession>
<keyword evidence="1" id="KW-1133">Transmembrane helix</keyword>
<evidence type="ECO:0000256" key="1">
    <source>
        <dbReference type="SAM" id="Phobius"/>
    </source>
</evidence>
<evidence type="ECO:0000313" key="2">
    <source>
        <dbReference type="EMBL" id="MET3695383.1"/>
    </source>
</evidence>
<keyword evidence="1" id="KW-0812">Transmembrane</keyword>
<comment type="caution">
    <text evidence="2">The sequence shown here is derived from an EMBL/GenBank/DDBJ whole genome shotgun (WGS) entry which is preliminary data.</text>
</comment>
<sequence>MAMTSHAFDHVPNLKDPILAVIDRHQDAWSVFQVAPEGEASEAASLETCDALTALLGASCATRFGSIALLQHLRWWLAEEAVNADGYGEHWQMAQARAADLTLFLGTPPVPAPPSQWQPIGHAASRVVRRARLYDGPAFDFAAREDQPGAIEPWQAIAPIRPDTPYSRSLRLLDGMGESFAALAVICAGAVIIALATLA</sequence>
<reference evidence="2 3" key="1">
    <citation type="submission" date="2024-06" db="EMBL/GenBank/DDBJ databases">
        <title>Genomic Encyclopedia of Type Strains, Phase IV (KMG-IV): sequencing the most valuable type-strain genomes for metagenomic binning, comparative biology and taxonomic classification.</title>
        <authorList>
            <person name="Goeker M."/>
        </authorList>
    </citation>
    <scope>NUCLEOTIDE SEQUENCE [LARGE SCALE GENOMIC DNA]</scope>
    <source>
        <strain evidence="2 3">DSM 21331</strain>
    </source>
</reference>
<keyword evidence="3" id="KW-1185">Reference proteome</keyword>
<gene>
    <name evidence="2" type="ORF">ABID43_004951</name>
</gene>
<protein>
    <submittedName>
        <fullName evidence="2">Uncharacterized protein</fullName>
    </submittedName>
</protein>
<dbReference type="EMBL" id="JBEPMM010000027">
    <property type="protein sequence ID" value="MET3695383.1"/>
    <property type="molecule type" value="Genomic_DNA"/>
</dbReference>
<dbReference type="Proteomes" id="UP001549145">
    <property type="component" value="Unassembled WGS sequence"/>
</dbReference>
<keyword evidence="1" id="KW-0472">Membrane</keyword>